<dbReference type="Proteomes" id="UP000033647">
    <property type="component" value="Unassembled WGS sequence"/>
</dbReference>
<dbReference type="Gene3D" id="3.40.50.1820">
    <property type="entry name" value="alpha/beta hydrolase"/>
    <property type="match status" value="1"/>
</dbReference>
<dbReference type="GO" id="GO:0016787">
    <property type="term" value="F:hydrolase activity"/>
    <property type="evidence" value="ECO:0007669"/>
    <property type="project" value="UniProtKB-KW"/>
</dbReference>
<keyword evidence="3" id="KW-0378">Hydrolase</keyword>
<evidence type="ECO:0000256" key="1">
    <source>
        <dbReference type="SAM" id="SignalP"/>
    </source>
</evidence>
<dbReference type="AlphaFoldDB" id="A0A0F4G4Y9"/>
<dbReference type="OrthoDB" id="190201at2759"/>
<evidence type="ECO:0000313" key="3">
    <source>
        <dbReference type="EMBL" id="KJX92369.1"/>
    </source>
</evidence>
<proteinExistence type="predicted"/>
<accession>A0A0F4G4Y9</accession>
<reference evidence="3 4" key="1">
    <citation type="submission" date="2015-03" db="EMBL/GenBank/DDBJ databases">
        <title>RNA-seq based gene annotation and comparative genomics of four Zymoseptoria species reveal species-specific pathogenicity related genes and transposable element activity.</title>
        <authorList>
            <person name="Grandaubert J."/>
            <person name="Bhattacharyya A."/>
            <person name="Stukenbrock E.H."/>
        </authorList>
    </citation>
    <scope>NUCLEOTIDE SEQUENCE [LARGE SCALE GENOMIC DNA]</scope>
    <source>
        <strain evidence="3 4">Zb18110</strain>
    </source>
</reference>
<evidence type="ECO:0000259" key="2">
    <source>
        <dbReference type="Pfam" id="PF12697"/>
    </source>
</evidence>
<feature type="domain" description="AB hydrolase-1" evidence="2">
    <location>
        <begin position="99"/>
        <end position="374"/>
    </location>
</feature>
<keyword evidence="1" id="KW-0732">Signal</keyword>
<dbReference type="InterPro" id="IPR000073">
    <property type="entry name" value="AB_hydrolase_1"/>
</dbReference>
<feature type="signal peptide" evidence="1">
    <location>
        <begin position="1"/>
        <end position="20"/>
    </location>
</feature>
<dbReference type="Pfam" id="PF12697">
    <property type="entry name" value="Abhydrolase_6"/>
    <property type="match status" value="1"/>
</dbReference>
<dbReference type="SUPFAM" id="SSF53474">
    <property type="entry name" value="alpha/beta-Hydrolases"/>
    <property type="match status" value="1"/>
</dbReference>
<organism evidence="3 4">
    <name type="scientific">Zymoseptoria brevis</name>
    <dbReference type="NCBI Taxonomy" id="1047168"/>
    <lineage>
        <taxon>Eukaryota</taxon>
        <taxon>Fungi</taxon>
        <taxon>Dikarya</taxon>
        <taxon>Ascomycota</taxon>
        <taxon>Pezizomycotina</taxon>
        <taxon>Dothideomycetes</taxon>
        <taxon>Dothideomycetidae</taxon>
        <taxon>Mycosphaerellales</taxon>
        <taxon>Mycosphaerellaceae</taxon>
        <taxon>Zymoseptoria</taxon>
    </lineage>
</organism>
<feature type="chain" id="PRO_5002468399" evidence="1">
    <location>
        <begin position="21"/>
        <end position="388"/>
    </location>
</feature>
<name>A0A0F4G4Y9_9PEZI</name>
<keyword evidence="4" id="KW-1185">Reference proteome</keyword>
<dbReference type="InterPro" id="IPR029058">
    <property type="entry name" value="AB_hydrolase_fold"/>
</dbReference>
<comment type="caution">
    <text evidence="3">The sequence shown here is derived from an EMBL/GenBank/DDBJ whole genome shotgun (WGS) entry which is preliminary data.</text>
</comment>
<dbReference type="EMBL" id="LAFY01005817">
    <property type="protein sequence ID" value="KJX92369.1"/>
    <property type="molecule type" value="Genomic_DNA"/>
</dbReference>
<evidence type="ECO:0000313" key="4">
    <source>
        <dbReference type="Proteomes" id="UP000033647"/>
    </source>
</evidence>
<gene>
    <name evidence="3" type="ORF">TI39_contig5862g00003</name>
</gene>
<protein>
    <submittedName>
        <fullName evidence="3">Putative alpha beta-hydrolase protein</fullName>
    </submittedName>
</protein>
<sequence>MRITSVAATLLAAAPGPSLAATCSSHMISVRATANNRVVFAPTVDLTSPSGVESLLSSGAGALGQLVGFLPVSGTYQIAAKYCQPASGAPSGRSKHVQLLLHGVPYNSSYWFGLPGNPDGSEKYDWVDYATKQGYPVLAIDNLGAGESQKANPIAEVQQPLQQAILHKIASMLRAGTLLFAPKADKVIFVGHSLGSVTGNGIATKDPATFDAMVLTGYSNTLVQAGVGLLLTLLTPAQLQNPGKFGSLAPGYLAFGASEGKRTSYYAEDGSFSAALAQWDFDHQDTITVGQIVTAFSGLQRADQFRGDVLALTGSEDAFFCGPTGTRALGPQSCGTGDRSIPAKSKSFFPAANFEYYLAPNTSHATTLHYSTPESIREAHDFLARNGY</sequence>